<accession>A0A9E6ZHG7</accession>
<protein>
    <submittedName>
        <fullName evidence="1">Uncharacterized protein</fullName>
    </submittedName>
</protein>
<name>A0A9E6ZHG7_ALIAG</name>
<gene>
    <name evidence="1" type="ORF">K1I37_20555</name>
</gene>
<sequence>MSSNGSTADWDKLESYNLYQLLQDLSIPIVQHVRTALAVIGDGAKRMHSVVVSDSRLGKIIETCAKLDSVVPKIAEAWFDFWDSPVEAGTALEQRASVLRQISEWVLDMDRVTLDVADHFRAQFAEDLLVMTMEMSRIRRMFAYYCDLYDELRISLSVHEACSPLDDSRGGADRL</sequence>
<organism evidence="1 2">
    <name type="scientific">Alicyclobacillus acidoterrestris (strain ATCC 49025 / DSM 3922 / CIP 106132 / NCIMB 13137 / GD3B)</name>
    <dbReference type="NCBI Taxonomy" id="1356854"/>
    <lineage>
        <taxon>Bacteria</taxon>
        <taxon>Bacillati</taxon>
        <taxon>Bacillota</taxon>
        <taxon>Bacilli</taxon>
        <taxon>Bacillales</taxon>
        <taxon>Alicyclobacillaceae</taxon>
        <taxon>Alicyclobacillus</taxon>
    </lineage>
</organism>
<dbReference type="AlphaFoldDB" id="A0A9E6ZHG7"/>
<evidence type="ECO:0000313" key="2">
    <source>
        <dbReference type="Proteomes" id="UP000829401"/>
    </source>
</evidence>
<reference evidence="2" key="1">
    <citation type="journal article" date="2022" name="G3 (Bethesda)">
        <title>Unveiling the complete genome sequence of Alicyclobacillus acidoterrestris DSM 3922T, a taint-producing strain.</title>
        <authorList>
            <person name="Leonardo I.C."/>
            <person name="Barreto Crespo M.T."/>
            <person name="Gaspar F.B."/>
        </authorList>
    </citation>
    <scope>NUCLEOTIDE SEQUENCE [LARGE SCALE GENOMIC DNA]</scope>
    <source>
        <strain evidence="2">DSM 3922</strain>
    </source>
</reference>
<dbReference type="EMBL" id="CP080467">
    <property type="protein sequence ID" value="UNO48943.1"/>
    <property type="molecule type" value="Genomic_DNA"/>
</dbReference>
<keyword evidence="2" id="KW-1185">Reference proteome</keyword>
<evidence type="ECO:0000313" key="1">
    <source>
        <dbReference type="EMBL" id="UNO48943.1"/>
    </source>
</evidence>
<dbReference type="KEGG" id="aaco:K1I37_20555"/>
<dbReference type="Proteomes" id="UP000829401">
    <property type="component" value="Chromosome"/>
</dbReference>
<proteinExistence type="predicted"/>